<dbReference type="NCBIfam" id="NF003442">
    <property type="entry name" value="PRK04976.1"/>
    <property type="match status" value="1"/>
</dbReference>
<reference evidence="2 3" key="1">
    <citation type="submission" date="2023-03" db="EMBL/GenBank/DDBJ databases">
        <title>Halomonas sp. nov., isolated from Korean tranditional fermented seafood 'Jeotgal'.</title>
        <authorList>
            <person name="Kim B."/>
            <person name="Shin N.-R."/>
        </authorList>
    </citation>
    <scope>NUCLEOTIDE SEQUENCE [LARGE SCALE GENOMIC DNA]</scope>
    <source>
        <strain evidence="2 3">SG2L-4</strain>
    </source>
</reference>
<dbReference type="SUPFAM" id="SSF89155">
    <property type="entry name" value="TorD-like"/>
    <property type="match status" value="1"/>
</dbReference>
<organism evidence="2 3">
    <name type="scientific">Halomonas piscis</name>
    <dbReference type="NCBI Taxonomy" id="3031727"/>
    <lineage>
        <taxon>Bacteria</taxon>
        <taxon>Pseudomonadati</taxon>
        <taxon>Pseudomonadota</taxon>
        <taxon>Gammaproteobacteria</taxon>
        <taxon>Oceanospirillales</taxon>
        <taxon>Halomonadaceae</taxon>
        <taxon>Halomonas</taxon>
    </lineage>
</organism>
<dbReference type="Proteomes" id="UP001301869">
    <property type="component" value="Chromosome"/>
</dbReference>
<dbReference type="InterPro" id="IPR020945">
    <property type="entry name" value="DMSO/NO3_reduct_chaperone"/>
</dbReference>
<name>A0ABY9Z128_9GAMM</name>
<dbReference type="Gene3D" id="1.20.120.1820">
    <property type="match status" value="1"/>
</dbReference>
<evidence type="ECO:0000313" key="3">
    <source>
        <dbReference type="Proteomes" id="UP001301869"/>
    </source>
</evidence>
<evidence type="ECO:0000313" key="2">
    <source>
        <dbReference type="EMBL" id="WNK20726.1"/>
    </source>
</evidence>
<keyword evidence="3" id="KW-1185">Reference proteome</keyword>
<gene>
    <name evidence="2" type="primary">torD</name>
    <name evidence="2" type="ORF">P1P91_03345</name>
</gene>
<dbReference type="RefSeq" id="WP_311884514.1">
    <property type="nucleotide sequence ID" value="NZ_CP119391.1"/>
</dbReference>
<dbReference type="InterPro" id="IPR050289">
    <property type="entry name" value="TorD/DmsD_chaperones"/>
</dbReference>
<sequence length="225" mass="23691">MSRGAAAENAGEPVVGQDDAVLCRWLATLLSAELDEDTLASYRRGDAGPLFDLLRERGLSEASSRVEKALKGLVLLPEPRLELAADFAELFLVDGRSAAPPYASLYTEPAARLHGEAAARMEARLAAAGFAVKDGVGEPADHLAVMLDYLASALESASPAADSKIGSMAGSKEGGETPGAFIRAELSPWLPALARRCERVSTASDFYPAVVALASAYVDWLSQNQ</sequence>
<dbReference type="EMBL" id="CP119391">
    <property type="protein sequence ID" value="WNK20726.1"/>
    <property type="molecule type" value="Genomic_DNA"/>
</dbReference>
<accession>A0ABY9Z128</accession>
<proteinExistence type="predicted"/>
<dbReference type="PANTHER" id="PTHR34227">
    <property type="entry name" value="CHAPERONE PROTEIN YCDY"/>
    <property type="match status" value="1"/>
</dbReference>
<evidence type="ECO:0000256" key="1">
    <source>
        <dbReference type="ARBA" id="ARBA00023186"/>
    </source>
</evidence>
<dbReference type="Gene3D" id="1.20.1280.20">
    <property type="entry name" value="HscB, C-terminal domain"/>
    <property type="match status" value="1"/>
</dbReference>
<dbReference type="Pfam" id="PF02613">
    <property type="entry name" value="Nitrate_red_del"/>
    <property type="match status" value="1"/>
</dbReference>
<dbReference type="PANTHER" id="PTHR34227:SF11">
    <property type="entry name" value="CHAPERONE PROTEIN TORD"/>
    <property type="match status" value="1"/>
</dbReference>
<dbReference type="InterPro" id="IPR036386">
    <property type="entry name" value="HscB_C_sf"/>
</dbReference>
<keyword evidence="1" id="KW-0143">Chaperone</keyword>
<dbReference type="InterPro" id="IPR036411">
    <property type="entry name" value="TorD-like_sf"/>
</dbReference>
<protein>
    <submittedName>
        <fullName evidence="2">Molecular chaperone TorD</fullName>
    </submittedName>
</protein>